<keyword evidence="2" id="KW-0732">Signal</keyword>
<evidence type="ECO:0000313" key="4">
    <source>
        <dbReference type="Proteomes" id="UP000661077"/>
    </source>
</evidence>
<evidence type="ECO:0000256" key="1">
    <source>
        <dbReference type="SAM" id="MobiDB-lite"/>
    </source>
</evidence>
<keyword evidence="4" id="KW-1185">Reference proteome</keyword>
<dbReference type="EMBL" id="JAEVLS010000004">
    <property type="protein sequence ID" value="MBM0106930.1"/>
    <property type="molecule type" value="Genomic_DNA"/>
</dbReference>
<reference evidence="3 4" key="1">
    <citation type="journal article" date="2021" name="Int. J. Syst. Evol. Microbiol.">
        <title>Steroidobacter gossypii sp. nov., isolated from soil of cotton cropping field.</title>
        <authorList>
            <person name="Huang R."/>
            <person name="Yang S."/>
            <person name="Zhen C."/>
            <person name="Liu W."/>
        </authorList>
    </citation>
    <scope>NUCLEOTIDE SEQUENCE [LARGE SCALE GENOMIC DNA]</scope>
    <source>
        <strain evidence="3 4">S1-65</strain>
    </source>
</reference>
<evidence type="ECO:0000256" key="2">
    <source>
        <dbReference type="SAM" id="SignalP"/>
    </source>
</evidence>
<name>A0ABS1X123_9GAMM</name>
<dbReference type="RefSeq" id="WP_203169042.1">
    <property type="nucleotide sequence ID" value="NZ_JAEVLS010000004.1"/>
</dbReference>
<dbReference type="Proteomes" id="UP000661077">
    <property type="component" value="Unassembled WGS sequence"/>
</dbReference>
<sequence length="279" mass="30819">MTASPLSKINAAWNSCCTGLALTLLAASGAALGAEAGANEPITAVYKAHEFSFQYRGTSRLYTCPELEQRVALILIGVGARDDVKVNARSCNFSFMPEEELSIDPTFGRDRFDQSDRWGSSSRMRQPNRGREQSTSIHIQAMFPVEVTPKVLEELDKDKSRRELVSRVTGNAAAAFNDPILFEAQRQEVTLSHRSIRLQGEDCDLLEQMSQQVFRRLNVKVVRRSFNCNGGASRIPPQITVESLLPTGKLKPMPDPEKKNESAPEPEESSAQPAEPAPQ</sequence>
<feature type="signal peptide" evidence="2">
    <location>
        <begin position="1"/>
        <end position="33"/>
    </location>
</feature>
<organism evidence="3 4">
    <name type="scientific">Steroidobacter gossypii</name>
    <dbReference type="NCBI Taxonomy" id="2805490"/>
    <lineage>
        <taxon>Bacteria</taxon>
        <taxon>Pseudomonadati</taxon>
        <taxon>Pseudomonadota</taxon>
        <taxon>Gammaproteobacteria</taxon>
        <taxon>Steroidobacterales</taxon>
        <taxon>Steroidobacteraceae</taxon>
        <taxon>Steroidobacter</taxon>
    </lineage>
</organism>
<proteinExistence type="predicted"/>
<feature type="chain" id="PRO_5046109803" description="DUF2796 domain-containing protein" evidence="2">
    <location>
        <begin position="34"/>
        <end position="279"/>
    </location>
</feature>
<feature type="region of interest" description="Disordered" evidence="1">
    <location>
        <begin position="114"/>
        <end position="134"/>
    </location>
</feature>
<evidence type="ECO:0000313" key="3">
    <source>
        <dbReference type="EMBL" id="MBM0106930.1"/>
    </source>
</evidence>
<evidence type="ECO:0008006" key="5">
    <source>
        <dbReference type="Google" id="ProtNLM"/>
    </source>
</evidence>
<protein>
    <recommendedName>
        <fullName evidence="5">DUF2796 domain-containing protein</fullName>
    </recommendedName>
</protein>
<feature type="compositionally biased region" description="Low complexity" evidence="1">
    <location>
        <begin position="269"/>
        <end position="279"/>
    </location>
</feature>
<accession>A0ABS1X123</accession>
<feature type="region of interest" description="Disordered" evidence="1">
    <location>
        <begin position="232"/>
        <end position="279"/>
    </location>
</feature>
<comment type="caution">
    <text evidence="3">The sequence shown here is derived from an EMBL/GenBank/DDBJ whole genome shotgun (WGS) entry which is preliminary data.</text>
</comment>
<gene>
    <name evidence="3" type="ORF">JM946_19515</name>
</gene>
<feature type="compositionally biased region" description="Basic and acidic residues" evidence="1">
    <location>
        <begin position="252"/>
        <end position="262"/>
    </location>
</feature>